<dbReference type="Gene3D" id="3.20.20.450">
    <property type="entry name" value="EAL domain"/>
    <property type="match status" value="1"/>
</dbReference>
<evidence type="ECO:0000313" key="3">
    <source>
        <dbReference type="Proteomes" id="UP000320231"/>
    </source>
</evidence>
<dbReference type="KEGG" id="hsr:HSBAA_58770"/>
<dbReference type="SMART" id="SM00052">
    <property type="entry name" value="EAL"/>
    <property type="match status" value="1"/>
</dbReference>
<dbReference type="InterPro" id="IPR035919">
    <property type="entry name" value="EAL_sf"/>
</dbReference>
<evidence type="ECO:0000259" key="1">
    <source>
        <dbReference type="PROSITE" id="PS50883"/>
    </source>
</evidence>
<name>A0A455UIT1_9GAMM</name>
<dbReference type="SUPFAM" id="SSF141868">
    <property type="entry name" value="EAL domain-like"/>
    <property type="match status" value="1"/>
</dbReference>
<evidence type="ECO:0000313" key="2">
    <source>
        <dbReference type="EMBL" id="BBI64571.1"/>
    </source>
</evidence>
<organism evidence="2 3">
    <name type="scientific">Vreelandella sulfidaeris</name>
    <dbReference type="NCBI Taxonomy" id="115553"/>
    <lineage>
        <taxon>Bacteria</taxon>
        <taxon>Pseudomonadati</taxon>
        <taxon>Pseudomonadota</taxon>
        <taxon>Gammaproteobacteria</taxon>
        <taxon>Oceanospirillales</taxon>
        <taxon>Halomonadaceae</taxon>
        <taxon>Vreelandella</taxon>
    </lineage>
</organism>
<protein>
    <recommendedName>
        <fullName evidence="1">EAL domain-containing protein</fullName>
    </recommendedName>
</protein>
<dbReference type="GO" id="GO:0071111">
    <property type="term" value="F:cyclic-guanylate-specific phosphodiesterase activity"/>
    <property type="evidence" value="ECO:0007669"/>
    <property type="project" value="InterPro"/>
</dbReference>
<feature type="domain" description="EAL" evidence="1">
    <location>
        <begin position="1"/>
        <end position="119"/>
    </location>
</feature>
<dbReference type="PROSITE" id="PS50883">
    <property type="entry name" value="EAL"/>
    <property type="match status" value="1"/>
</dbReference>
<dbReference type="InterPro" id="IPR001633">
    <property type="entry name" value="EAL_dom"/>
</dbReference>
<dbReference type="EMBL" id="AP019514">
    <property type="protein sequence ID" value="BBI64571.1"/>
    <property type="molecule type" value="Genomic_DNA"/>
</dbReference>
<dbReference type="PANTHER" id="PTHR33121">
    <property type="entry name" value="CYCLIC DI-GMP PHOSPHODIESTERASE PDEF"/>
    <property type="match status" value="1"/>
</dbReference>
<gene>
    <name evidence="2" type="ORF">HSBAA_58770</name>
</gene>
<dbReference type="CDD" id="cd01948">
    <property type="entry name" value="EAL"/>
    <property type="match status" value="1"/>
</dbReference>
<accession>A0A455UIT1</accession>
<dbReference type="PANTHER" id="PTHR33121:SF70">
    <property type="entry name" value="SIGNALING PROTEIN YKOW"/>
    <property type="match status" value="1"/>
</dbReference>
<dbReference type="Pfam" id="PF00563">
    <property type="entry name" value="EAL"/>
    <property type="match status" value="1"/>
</dbReference>
<proteinExistence type="predicted"/>
<dbReference type="Proteomes" id="UP000320231">
    <property type="component" value="Chromosome"/>
</dbReference>
<dbReference type="AlphaFoldDB" id="A0A455UIT1"/>
<dbReference type="InterPro" id="IPR050706">
    <property type="entry name" value="Cyclic-di-GMP_PDE-like"/>
</dbReference>
<sequence>MVSPGEFIPLLESMELINDVGEWVLESACCQLARWAQNPLLRELTISVNISPLQFRDEDFLSRVERVFARTQAPLCRLKLEVTESLFVEARDEAREKCSPLKRKACASLWTILVRVIRR</sequence>
<reference evidence="2 3" key="1">
    <citation type="journal article" date="2019" name="Microbiol. Resour. Announc.">
        <title>Complete Genome Sequence of Halomonas sulfidaeris Strain Esulfide1 Isolated from a Metal Sulfide Rock at a Depth of 2,200 Meters, Obtained Using Nanopore Sequencing.</title>
        <authorList>
            <person name="Saito M."/>
            <person name="Nishigata A."/>
            <person name="Galipon J."/>
            <person name="Arakawa K."/>
        </authorList>
    </citation>
    <scope>NUCLEOTIDE SEQUENCE [LARGE SCALE GENOMIC DNA]</scope>
    <source>
        <strain evidence="2 3">ATCC BAA-803</strain>
    </source>
</reference>